<reference evidence="3 4" key="1">
    <citation type="submission" date="2020-07" db="EMBL/GenBank/DDBJ databases">
        <title>Thermogemmata thermophila gen. nov., sp. nov., a novel moderate thermophilic planctomycete from a Kamchatka hot spring.</title>
        <authorList>
            <person name="Elcheninov A.G."/>
            <person name="Podosokorskaya O.A."/>
            <person name="Kovaleva O.L."/>
            <person name="Novikov A."/>
            <person name="Bonch-Osmolovskaya E.A."/>
            <person name="Toshchakov S.V."/>
            <person name="Kublanov I.V."/>
        </authorList>
    </citation>
    <scope>NUCLEOTIDE SEQUENCE [LARGE SCALE GENOMIC DNA]</scope>
    <source>
        <strain evidence="3 4">2918</strain>
    </source>
</reference>
<name>A0A7V8VEY0_9BACT</name>
<dbReference type="SUPFAM" id="SSF52540">
    <property type="entry name" value="P-loop containing nucleoside triphosphate hydrolases"/>
    <property type="match status" value="1"/>
</dbReference>
<gene>
    <name evidence="3" type="ORF">H0921_10855</name>
</gene>
<dbReference type="EMBL" id="JACEFB010000007">
    <property type="protein sequence ID" value="MBA2226660.1"/>
    <property type="molecule type" value="Genomic_DNA"/>
</dbReference>
<accession>A0A7V8VEY0</accession>
<sequence>MKPMHALNLGVYGCIRAGKTLFLYQLLRYWQQKQQVIQLSDKGVKFLETVQSEIERYKGSLPTMSNWGEIPVQVRRGDSQPDWDLTFRDLTGEWLEKGVDKLDSADRDNLIQEQVRQCDAFLFFFNPVHPEYQKDLDEYYQREFQRAEKFLEYVLKERQNQHLPTVFVLTCKDQWEDRSDIRVKLQNWIERVHRKLQELYDHYLRGHYPQEFVEQQGVFLEVCSTGRSPQDNQQLEKVVDRLADLVHRSRRQRQQIRRRGLRALLLSVAVLAGLGGLGWWLVNREPPTPPSLPTPPIEVRLRELEELLKTHPTAARLPSVKEAEEINKHLAWLVPELDPNASGAADVAESTRQHMRELLERTSQLILEKTRKADPTPEALAVLAAYLKKLPDASDISPPLAQAQQRYWELQRTACLQQLAEIIRRRQEVASPPLDTFVELANKLREMEQQVRQDEVFLPQARRNLREQLQTAATFCEDRLKQKGYTVHFRVTSAHCVLKEEEEVTWRGLNFASPGYPFIPPPYGLVPKAEGPGKIPCATIQPSYPLRIGLGTPVECALYIWEASEQQWRMWHKFNLTTEPGPYAPLGMPLHPADGEKREISLRYENHEVNLEFFNFQPIPALLREAVALARKEKKS</sequence>
<dbReference type="InterPro" id="IPR027417">
    <property type="entry name" value="P-loop_NTPase"/>
</dbReference>
<evidence type="ECO:0000313" key="3">
    <source>
        <dbReference type="EMBL" id="MBA2226660.1"/>
    </source>
</evidence>
<dbReference type="Proteomes" id="UP000542342">
    <property type="component" value="Unassembled WGS sequence"/>
</dbReference>
<protein>
    <recommendedName>
        <fullName evidence="2">Double-GTPase 1 domain-containing protein</fullName>
    </recommendedName>
</protein>
<evidence type="ECO:0000313" key="4">
    <source>
        <dbReference type="Proteomes" id="UP000542342"/>
    </source>
</evidence>
<dbReference type="InterPro" id="IPR045530">
    <property type="entry name" value="DO-GTPase1"/>
</dbReference>
<feature type="transmembrane region" description="Helical" evidence="1">
    <location>
        <begin position="260"/>
        <end position="282"/>
    </location>
</feature>
<evidence type="ECO:0000256" key="1">
    <source>
        <dbReference type="SAM" id="Phobius"/>
    </source>
</evidence>
<evidence type="ECO:0000259" key="2">
    <source>
        <dbReference type="Pfam" id="PF19975"/>
    </source>
</evidence>
<feature type="domain" description="Double-GTPase 1" evidence="2">
    <location>
        <begin position="13"/>
        <end position="147"/>
    </location>
</feature>
<dbReference type="Pfam" id="PF19975">
    <property type="entry name" value="DO-GTPase1"/>
    <property type="match status" value="1"/>
</dbReference>
<dbReference type="RefSeq" id="WP_194538105.1">
    <property type="nucleotide sequence ID" value="NZ_JACEFB010000007.1"/>
</dbReference>
<dbReference type="Gene3D" id="3.40.50.300">
    <property type="entry name" value="P-loop containing nucleotide triphosphate hydrolases"/>
    <property type="match status" value="1"/>
</dbReference>
<keyword evidence="1" id="KW-0472">Membrane</keyword>
<organism evidence="3 4">
    <name type="scientific">Thermogemmata fonticola</name>
    <dbReference type="NCBI Taxonomy" id="2755323"/>
    <lineage>
        <taxon>Bacteria</taxon>
        <taxon>Pseudomonadati</taxon>
        <taxon>Planctomycetota</taxon>
        <taxon>Planctomycetia</taxon>
        <taxon>Gemmatales</taxon>
        <taxon>Gemmataceae</taxon>
        <taxon>Thermogemmata</taxon>
    </lineage>
</organism>
<comment type="caution">
    <text evidence="3">The sequence shown here is derived from an EMBL/GenBank/DDBJ whole genome shotgun (WGS) entry which is preliminary data.</text>
</comment>
<dbReference type="AlphaFoldDB" id="A0A7V8VEY0"/>
<proteinExistence type="predicted"/>
<keyword evidence="4" id="KW-1185">Reference proteome</keyword>
<keyword evidence="1" id="KW-0812">Transmembrane</keyword>
<keyword evidence="1" id="KW-1133">Transmembrane helix</keyword>